<gene>
    <name evidence="4" type="ORF">E7746_10480</name>
</gene>
<dbReference type="RefSeq" id="WP_136410748.1">
    <property type="nucleotide sequence ID" value="NZ_CP039393.1"/>
</dbReference>
<feature type="transmembrane region" description="Helical" evidence="2">
    <location>
        <begin position="240"/>
        <end position="258"/>
    </location>
</feature>
<dbReference type="Proteomes" id="UP000297031">
    <property type="component" value="Chromosome"/>
</dbReference>
<evidence type="ECO:0000256" key="2">
    <source>
        <dbReference type="SAM" id="Phobius"/>
    </source>
</evidence>
<keyword evidence="2" id="KW-0472">Membrane</keyword>
<evidence type="ECO:0000259" key="3">
    <source>
        <dbReference type="Pfam" id="PF18935"/>
    </source>
</evidence>
<dbReference type="InterPro" id="IPR043738">
    <property type="entry name" value="DUF5683"/>
</dbReference>
<feature type="domain" description="DUF5683" evidence="3">
    <location>
        <begin position="138"/>
        <end position="298"/>
    </location>
</feature>
<dbReference type="EMBL" id="CP039393">
    <property type="protein sequence ID" value="QCD36275.1"/>
    <property type="molecule type" value="Genomic_DNA"/>
</dbReference>
<accession>A0A4P7VPC8</accession>
<dbReference type="KEGG" id="mgod:E7746_10480"/>
<name>A0A4P7VPC8_9BACT</name>
<evidence type="ECO:0000256" key="1">
    <source>
        <dbReference type="SAM" id="MobiDB-lite"/>
    </source>
</evidence>
<dbReference type="AlphaFoldDB" id="A0A4P7VPC8"/>
<keyword evidence="2" id="KW-0812">Transmembrane</keyword>
<dbReference type="Pfam" id="PF18935">
    <property type="entry name" value="DUF5683"/>
    <property type="match status" value="1"/>
</dbReference>
<evidence type="ECO:0000313" key="4">
    <source>
        <dbReference type="EMBL" id="QCD36275.1"/>
    </source>
</evidence>
<keyword evidence="5" id="KW-1185">Reference proteome</keyword>
<proteinExistence type="predicted"/>
<evidence type="ECO:0000313" key="5">
    <source>
        <dbReference type="Proteomes" id="UP000297031"/>
    </source>
</evidence>
<dbReference type="OrthoDB" id="9813910at2"/>
<feature type="transmembrane region" description="Helical" evidence="2">
    <location>
        <begin position="15"/>
        <end position="35"/>
    </location>
</feature>
<reference evidence="4 5" key="1">
    <citation type="submission" date="2019-02" db="EMBL/GenBank/DDBJ databases">
        <title>Isolation and identification of novel species under the genus Muribaculum.</title>
        <authorList>
            <person name="Miyake S."/>
            <person name="Ding Y."/>
            <person name="Low A."/>
            <person name="Soh M."/>
            <person name="Seedorf H."/>
        </authorList>
    </citation>
    <scope>NUCLEOTIDE SEQUENCE [LARGE SCALE GENOMIC DNA]</scope>
    <source>
        <strain evidence="4 5">TLL-A4</strain>
    </source>
</reference>
<feature type="region of interest" description="Disordered" evidence="1">
    <location>
        <begin position="39"/>
        <end position="70"/>
    </location>
</feature>
<sequence length="298" mass="34236">MSKGQDRNKYDKLDLSTRIVILGLIFTLVFPFNIFSATDSPQRPQLPRKPIKIEEPDNTTPNDPVQAEPDLSEFPDSMWLTVPRHQRVEVVGDSVEFTGDSLKVTQIAVVPVETDTTATAKNPDDEFDPDYVVRDFNPDPTRAVWMSALFPGLGQLYNRRYWKLPIVIGGFMGLGYATSWNNRMLNDYTQAYRDLMDNDPSTKSYMDFFPPNAKEEDLNRSWMERTFKARKDFYRRNRDLCIICMVGVYLIAMVDAYVDASLSHFDISPDLTMDVYPTLIPDTRNSRVGIGLQWALNF</sequence>
<organism evidence="4 5">
    <name type="scientific">Muribaculum gordoncarteri</name>
    <dbReference type="NCBI Taxonomy" id="2530390"/>
    <lineage>
        <taxon>Bacteria</taxon>
        <taxon>Pseudomonadati</taxon>
        <taxon>Bacteroidota</taxon>
        <taxon>Bacteroidia</taxon>
        <taxon>Bacteroidales</taxon>
        <taxon>Muribaculaceae</taxon>
        <taxon>Muribaculum</taxon>
    </lineage>
</organism>
<protein>
    <recommendedName>
        <fullName evidence="3">DUF5683 domain-containing protein</fullName>
    </recommendedName>
</protein>
<keyword evidence="2" id="KW-1133">Transmembrane helix</keyword>